<evidence type="ECO:0000256" key="4">
    <source>
        <dbReference type="ARBA" id="ARBA00022917"/>
    </source>
</evidence>
<dbReference type="InterPro" id="IPR014039">
    <property type="entry name" value="Transl_elong_EFTs/EF1B_dimer"/>
</dbReference>
<name>A0A517Y799_9BACT</name>
<dbReference type="HAMAP" id="MF_00050">
    <property type="entry name" value="EF_Ts"/>
    <property type="match status" value="1"/>
</dbReference>
<keyword evidence="3 5" id="KW-0251">Elongation factor</keyword>
<dbReference type="KEGG" id="aagg:ETAA8_11840"/>
<evidence type="ECO:0000256" key="1">
    <source>
        <dbReference type="ARBA" id="ARBA00005532"/>
    </source>
</evidence>
<dbReference type="PANTHER" id="PTHR11741:SF0">
    <property type="entry name" value="ELONGATION FACTOR TS, MITOCHONDRIAL"/>
    <property type="match status" value="1"/>
</dbReference>
<dbReference type="Gene3D" id="1.10.286.20">
    <property type="match status" value="1"/>
</dbReference>
<gene>
    <name evidence="5 7" type="primary">tsf</name>
    <name evidence="7" type="ORF">ETAA8_11840</name>
</gene>
<evidence type="ECO:0000256" key="2">
    <source>
        <dbReference type="ARBA" id="ARBA00016956"/>
    </source>
</evidence>
<feature type="domain" description="Translation elongation factor EFTs/EF1B dimerisation" evidence="6">
    <location>
        <begin position="73"/>
        <end position="275"/>
    </location>
</feature>
<keyword evidence="5" id="KW-0963">Cytoplasm</keyword>
<protein>
    <recommendedName>
        <fullName evidence="2 5">Elongation factor Ts</fullName>
        <shortName evidence="5">EF-Ts</shortName>
    </recommendedName>
</protein>
<dbReference type="GO" id="GO:0005737">
    <property type="term" value="C:cytoplasm"/>
    <property type="evidence" value="ECO:0007669"/>
    <property type="project" value="UniProtKB-SubCell"/>
</dbReference>
<dbReference type="InterPro" id="IPR001816">
    <property type="entry name" value="Transl_elong_EFTs/EF1B"/>
</dbReference>
<comment type="subcellular location">
    <subcellularLocation>
        <location evidence="5">Cytoplasm</location>
    </subcellularLocation>
</comment>
<reference evidence="7 8" key="1">
    <citation type="submission" date="2019-02" db="EMBL/GenBank/DDBJ databases">
        <title>Deep-cultivation of Planctomycetes and their phenomic and genomic characterization uncovers novel biology.</title>
        <authorList>
            <person name="Wiegand S."/>
            <person name="Jogler M."/>
            <person name="Boedeker C."/>
            <person name="Pinto D."/>
            <person name="Vollmers J."/>
            <person name="Rivas-Marin E."/>
            <person name="Kohn T."/>
            <person name="Peeters S.H."/>
            <person name="Heuer A."/>
            <person name="Rast P."/>
            <person name="Oberbeckmann S."/>
            <person name="Bunk B."/>
            <person name="Jeske O."/>
            <person name="Meyerdierks A."/>
            <person name="Storesund J.E."/>
            <person name="Kallscheuer N."/>
            <person name="Luecker S."/>
            <person name="Lage O.M."/>
            <person name="Pohl T."/>
            <person name="Merkel B.J."/>
            <person name="Hornburger P."/>
            <person name="Mueller R.-W."/>
            <person name="Bruemmer F."/>
            <person name="Labrenz M."/>
            <person name="Spormann A.M."/>
            <person name="Op den Camp H."/>
            <person name="Overmann J."/>
            <person name="Amann R."/>
            <person name="Jetten M.S.M."/>
            <person name="Mascher T."/>
            <person name="Medema M.H."/>
            <person name="Devos D.P."/>
            <person name="Kaster A.-K."/>
            <person name="Ovreas L."/>
            <person name="Rohde M."/>
            <person name="Galperin M.Y."/>
            <person name="Jogler C."/>
        </authorList>
    </citation>
    <scope>NUCLEOTIDE SEQUENCE [LARGE SCALE GENOMIC DNA]</scope>
    <source>
        <strain evidence="7 8">ETA_A8</strain>
    </source>
</reference>
<dbReference type="SUPFAM" id="SSF54713">
    <property type="entry name" value="Elongation factor Ts (EF-Ts), dimerisation domain"/>
    <property type="match status" value="2"/>
</dbReference>
<dbReference type="CDD" id="cd14275">
    <property type="entry name" value="UBA_EF-Ts"/>
    <property type="match status" value="1"/>
</dbReference>
<comment type="similarity">
    <text evidence="1 5">Belongs to the EF-Ts family.</text>
</comment>
<dbReference type="OrthoDB" id="9808348at2"/>
<dbReference type="FunFam" id="1.10.8.10:FF:000001">
    <property type="entry name" value="Elongation factor Ts"/>
    <property type="match status" value="1"/>
</dbReference>
<dbReference type="AlphaFoldDB" id="A0A517Y799"/>
<dbReference type="PANTHER" id="PTHR11741">
    <property type="entry name" value="ELONGATION FACTOR TS"/>
    <property type="match status" value="1"/>
</dbReference>
<dbReference type="RefSeq" id="WP_145086154.1">
    <property type="nucleotide sequence ID" value="NZ_CP036274.1"/>
</dbReference>
<comment type="caution">
    <text evidence="5">Lacks conserved residue(s) required for the propagation of feature annotation.</text>
</comment>
<dbReference type="Pfam" id="PF00889">
    <property type="entry name" value="EF_TS"/>
    <property type="match status" value="1"/>
</dbReference>
<dbReference type="Gene3D" id="3.30.479.20">
    <property type="entry name" value="Elongation factor Ts, dimerisation domain"/>
    <property type="match status" value="2"/>
</dbReference>
<organism evidence="7 8">
    <name type="scientific">Anatilimnocola aggregata</name>
    <dbReference type="NCBI Taxonomy" id="2528021"/>
    <lineage>
        <taxon>Bacteria</taxon>
        <taxon>Pseudomonadati</taxon>
        <taxon>Planctomycetota</taxon>
        <taxon>Planctomycetia</taxon>
        <taxon>Pirellulales</taxon>
        <taxon>Pirellulaceae</taxon>
        <taxon>Anatilimnocola</taxon>
    </lineage>
</organism>
<dbReference type="InterPro" id="IPR009060">
    <property type="entry name" value="UBA-like_sf"/>
</dbReference>
<proteinExistence type="inferred from homology"/>
<keyword evidence="8" id="KW-1185">Reference proteome</keyword>
<dbReference type="Gene3D" id="1.10.8.10">
    <property type="entry name" value="DNA helicase RuvA subunit, C-terminal domain"/>
    <property type="match status" value="1"/>
</dbReference>
<dbReference type="InterPro" id="IPR036402">
    <property type="entry name" value="EF-Ts_dimer_sf"/>
</dbReference>
<dbReference type="EMBL" id="CP036274">
    <property type="protein sequence ID" value="QDU26110.1"/>
    <property type="molecule type" value="Genomic_DNA"/>
</dbReference>
<dbReference type="NCBIfam" id="TIGR00116">
    <property type="entry name" value="tsf"/>
    <property type="match status" value="1"/>
</dbReference>
<dbReference type="FunFam" id="1.10.286.20:FF:000001">
    <property type="entry name" value="Elongation factor Ts"/>
    <property type="match status" value="1"/>
</dbReference>
<keyword evidence="4 5" id="KW-0648">Protein biosynthesis</keyword>
<sequence length="277" mass="30112">MAEITATLVRELRDETGLPMMDCKKALTEAGGDKEKAKETLRKNGVALQGKRGDRETAFGRFGIYHGVDKSSGAVVELKCESAPVANSAEFIQLANDLAQALATGPGAKTADELLDQPSPSKPGKTLRDVKDDMFNRIREVFNVGRLMRFDGGTGAYSHNSGTVSGVLLLVEGGTNEAAKDVAMHVAAMRPLALNKEEIDPALVDKEREILKEAALKEGKPANIVDKMVEGRLRNFYAEKALLEQPFVKEPSLTVSKFAEAAGMKIKKFLHWELGRE</sequence>
<evidence type="ECO:0000256" key="3">
    <source>
        <dbReference type="ARBA" id="ARBA00022768"/>
    </source>
</evidence>
<dbReference type="Proteomes" id="UP000315017">
    <property type="component" value="Chromosome"/>
</dbReference>
<comment type="function">
    <text evidence="5">Associates with the EF-Tu.GDP complex and induces the exchange of GDP to GTP. It remains bound to the aminoacyl-tRNA.EF-Tu.GTP complex up to the GTP hydrolysis stage on the ribosome.</text>
</comment>
<evidence type="ECO:0000313" key="7">
    <source>
        <dbReference type="EMBL" id="QDU26110.1"/>
    </source>
</evidence>
<dbReference type="SUPFAM" id="SSF46934">
    <property type="entry name" value="UBA-like"/>
    <property type="match status" value="1"/>
</dbReference>
<dbReference type="GO" id="GO:0003746">
    <property type="term" value="F:translation elongation factor activity"/>
    <property type="evidence" value="ECO:0007669"/>
    <property type="project" value="UniProtKB-UniRule"/>
</dbReference>
<evidence type="ECO:0000259" key="6">
    <source>
        <dbReference type="Pfam" id="PF00889"/>
    </source>
</evidence>
<accession>A0A517Y799</accession>
<evidence type="ECO:0000313" key="8">
    <source>
        <dbReference type="Proteomes" id="UP000315017"/>
    </source>
</evidence>
<evidence type="ECO:0000256" key="5">
    <source>
        <dbReference type="HAMAP-Rule" id="MF_00050"/>
    </source>
</evidence>